<accession>A0A916Y024</accession>
<sequence>MKSKTIEIKAKINKALKIPFAIIFEVIINYNLSKNKKNSSLSNEF</sequence>
<organism evidence="1 2">
    <name type="scientific">Flavobacterium orientale</name>
    <dbReference type="NCBI Taxonomy" id="1756020"/>
    <lineage>
        <taxon>Bacteria</taxon>
        <taxon>Pseudomonadati</taxon>
        <taxon>Bacteroidota</taxon>
        <taxon>Flavobacteriia</taxon>
        <taxon>Flavobacteriales</taxon>
        <taxon>Flavobacteriaceae</taxon>
        <taxon>Flavobacterium</taxon>
    </lineage>
</organism>
<dbReference type="AlphaFoldDB" id="A0A916Y024"/>
<evidence type="ECO:0000313" key="2">
    <source>
        <dbReference type="Proteomes" id="UP000625735"/>
    </source>
</evidence>
<dbReference type="Proteomes" id="UP000625735">
    <property type="component" value="Unassembled WGS sequence"/>
</dbReference>
<keyword evidence="2" id="KW-1185">Reference proteome</keyword>
<dbReference type="EMBL" id="BMFG01000004">
    <property type="protein sequence ID" value="GGD24809.1"/>
    <property type="molecule type" value="Genomic_DNA"/>
</dbReference>
<comment type="caution">
    <text evidence="1">The sequence shown here is derived from an EMBL/GenBank/DDBJ whole genome shotgun (WGS) entry which is preliminary data.</text>
</comment>
<proteinExistence type="predicted"/>
<name>A0A916Y024_9FLAO</name>
<evidence type="ECO:0000313" key="1">
    <source>
        <dbReference type="EMBL" id="GGD24809.1"/>
    </source>
</evidence>
<reference evidence="1" key="1">
    <citation type="journal article" date="2014" name="Int. J. Syst. Evol. Microbiol.">
        <title>Complete genome sequence of Corynebacterium casei LMG S-19264T (=DSM 44701T), isolated from a smear-ripened cheese.</title>
        <authorList>
            <consortium name="US DOE Joint Genome Institute (JGI-PGF)"/>
            <person name="Walter F."/>
            <person name="Albersmeier A."/>
            <person name="Kalinowski J."/>
            <person name="Ruckert C."/>
        </authorList>
    </citation>
    <scope>NUCLEOTIDE SEQUENCE</scope>
    <source>
        <strain evidence="1">CGMCC 1.12506</strain>
    </source>
</reference>
<gene>
    <name evidence="1" type="ORF">GCM10011343_13720</name>
</gene>
<protein>
    <submittedName>
        <fullName evidence="1">Uncharacterized protein</fullName>
    </submittedName>
</protein>
<reference evidence="1" key="2">
    <citation type="submission" date="2020-09" db="EMBL/GenBank/DDBJ databases">
        <authorList>
            <person name="Sun Q."/>
            <person name="Zhou Y."/>
        </authorList>
    </citation>
    <scope>NUCLEOTIDE SEQUENCE</scope>
    <source>
        <strain evidence="1">CGMCC 1.12506</strain>
    </source>
</reference>